<gene>
    <name evidence="1" type="ORF">F5144DRAFT_489542</name>
</gene>
<keyword evidence="2" id="KW-1185">Reference proteome</keyword>
<sequence>MLDSLPPCTCLTSSDARARDRYTYEEYCQSVGASRVEQQVTAPALTTRVIDIGPLHMTLGPKLKFHLRLSSLHNPYFAHYATFSHRWGGTVPFMTTSNTFTARVNGFYLEELPPSFQDAVLVARSLGLRYLWIDLLCIVQDDEADWLAQSQQMGKIFANSSMTIAAHSAQDSTQGFLGSFLVPNSLRITPDNPAGGFTIPTLELSSAALLSRFSQSCLNSRAWVMQELCLSPRILHFLENRVLWECDHTPLRIDTENPPTWAALLLQGRRSQDWEQLGEARSNLWRELISQYSTCQMTKPDDKLIAVAGIAEQLDSLFASSLSYDYHCGIFNTDVVRSILWYSNQAPKPLQKPAKRAPSWSWASVDGRIAFAAS</sequence>
<evidence type="ECO:0000313" key="2">
    <source>
        <dbReference type="Proteomes" id="UP000724584"/>
    </source>
</evidence>
<proteinExistence type="predicted"/>
<evidence type="ECO:0000313" key="1">
    <source>
        <dbReference type="EMBL" id="KAH6632840.1"/>
    </source>
</evidence>
<accession>A0ACB7P915</accession>
<organism evidence="1 2">
    <name type="scientific">Chaetomium tenue</name>
    <dbReference type="NCBI Taxonomy" id="1854479"/>
    <lineage>
        <taxon>Eukaryota</taxon>
        <taxon>Fungi</taxon>
        <taxon>Dikarya</taxon>
        <taxon>Ascomycota</taxon>
        <taxon>Pezizomycotina</taxon>
        <taxon>Sordariomycetes</taxon>
        <taxon>Sordariomycetidae</taxon>
        <taxon>Sordariales</taxon>
        <taxon>Chaetomiaceae</taxon>
        <taxon>Chaetomium</taxon>
    </lineage>
</organism>
<protein>
    <submittedName>
        <fullName evidence="1">Heterokaryon incompatibility protein-domain-containing protein</fullName>
    </submittedName>
</protein>
<comment type="caution">
    <text evidence="1">The sequence shown here is derived from an EMBL/GenBank/DDBJ whole genome shotgun (WGS) entry which is preliminary data.</text>
</comment>
<name>A0ACB7P915_9PEZI</name>
<dbReference type="Proteomes" id="UP000724584">
    <property type="component" value="Unassembled WGS sequence"/>
</dbReference>
<reference evidence="1 2" key="1">
    <citation type="journal article" date="2021" name="Nat. Commun.">
        <title>Genetic determinants of endophytism in the Arabidopsis root mycobiome.</title>
        <authorList>
            <person name="Mesny F."/>
            <person name="Miyauchi S."/>
            <person name="Thiergart T."/>
            <person name="Pickel B."/>
            <person name="Atanasova L."/>
            <person name="Karlsson M."/>
            <person name="Huettel B."/>
            <person name="Barry K.W."/>
            <person name="Haridas S."/>
            <person name="Chen C."/>
            <person name="Bauer D."/>
            <person name="Andreopoulos W."/>
            <person name="Pangilinan J."/>
            <person name="LaButti K."/>
            <person name="Riley R."/>
            <person name="Lipzen A."/>
            <person name="Clum A."/>
            <person name="Drula E."/>
            <person name="Henrissat B."/>
            <person name="Kohler A."/>
            <person name="Grigoriev I.V."/>
            <person name="Martin F.M."/>
            <person name="Hacquard S."/>
        </authorList>
    </citation>
    <scope>NUCLEOTIDE SEQUENCE [LARGE SCALE GENOMIC DNA]</scope>
    <source>
        <strain evidence="1 2">MPI-SDFR-AT-0079</strain>
    </source>
</reference>
<feature type="non-terminal residue" evidence="1">
    <location>
        <position position="374"/>
    </location>
</feature>
<dbReference type="EMBL" id="JAGIZQ010000004">
    <property type="protein sequence ID" value="KAH6632840.1"/>
    <property type="molecule type" value="Genomic_DNA"/>
</dbReference>